<dbReference type="EMBL" id="JBHLXD010000028">
    <property type="protein sequence ID" value="MFC0209741.1"/>
    <property type="molecule type" value="Genomic_DNA"/>
</dbReference>
<feature type="chain" id="PRO_5047302364" evidence="1">
    <location>
        <begin position="26"/>
        <end position="254"/>
    </location>
</feature>
<sequence>MARLYILPAALAAFLLTGMAPPAAAKETHRTRYDVSLLGLPIGSAVLESRFEGRAFEIDGRFSSVGLARIFEPADGTVRVRGTVEADAARPREYTLAYTSGEKRKTTAIRFDAAGVTKTENRPASERHGRSWVPVERRHLQGVADPLSALLLPVGEAAAVCRRTIRVYDGETRVDLVLEPAAQAQAMAGASVTCRAHFRPVAGYRRDHSSIAYLRDRSRILVGFRKVEGRNLYSPVEATIATKIGTVHIKARPM</sequence>
<protein>
    <submittedName>
        <fullName evidence="2">DUF3108 domain-containing protein</fullName>
    </submittedName>
</protein>
<feature type="signal peptide" evidence="1">
    <location>
        <begin position="1"/>
        <end position="25"/>
    </location>
</feature>
<keyword evidence="3" id="KW-1185">Reference proteome</keyword>
<gene>
    <name evidence="2" type="ORF">ACFFJ2_15150</name>
</gene>
<keyword evidence="1" id="KW-0732">Signal</keyword>
<reference evidence="2 3" key="1">
    <citation type="submission" date="2024-09" db="EMBL/GenBank/DDBJ databases">
        <authorList>
            <person name="Sun Q."/>
            <person name="Mori K."/>
        </authorList>
    </citation>
    <scope>NUCLEOTIDE SEQUENCE [LARGE SCALE GENOMIC DNA]</scope>
    <source>
        <strain evidence="2 3">CCM 8543</strain>
    </source>
</reference>
<evidence type="ECO:0000256" key="1">
    <source>
        <dbReference type="SAM" id="SignalP"/>
    </source>
</evidence>
<accession>A0ABV6DAT1</accession>
<evidence type="ECO:0000313" key="2">
    <source>
        <dbReference type="EMBL" id="MFC0209741.1"/>
    </source>
</evidence>
<dbReference type="RefSeq" id="WP_261519625.1">
    <property type="nucleotide sequence ID" value="NZ_JAODNW010000005.1"/>
</dbReference>
<name>A0ABV6DAT1_9HYPH</name>
<dbReference type="Proteomes" id="UP001589755">
    <property type="component" value="Unassembled WGS sequence"/>
</dbReference>
<proteinExistence type="predicted"/>
<dbReference type="Pfam" id="PF11306">
    <property type="entry name" value="DUF3108"/>
    <property type="match status" value="1"/>
</dbReference>
<evidence type="ECO:0000313" key="3">
    <source>
        <dbReference type="Proteomes" id="UP001589755"/>
    </source>
</evidence>
<comment type="caution">
    <text evidence="2">The sequence shown here is derived from an EMBL/GenBank/DDBJ whole genome shotgun (WGS) entry which is preliminary data.</text>
</comment>
<dbReference type="InterPro" id="IPR021457">
    <property type="entry name" value="DUF3108"/>
</dbReference>
<organism evidence="2 3">
    <name type="scientific">Chelativorans intermedius</name>
    <dbReference type="NCBI Taxonomy" id="515947"/>
    <lineage>
        <taxon>Bacteria</taxon>
        <taxon>Pseudomonadati</taxon>
        <taxon>Pseudomonadota</taxon>
        <taxon>Alphaproteobacteria</taxon>
        <taxon>Hyphomicrobiales</taxon>
        <taxon>Phyllobacteriaceae</taxon>
        <taxon>Chelativorans</taxon>
    </lineage>
</organism>